<dbReference type="AlphaFoldDB" id="A0A1M5FGU3"/>
<dbReference type="Proteomes" id="UP000184520">
    <property type="component" value="Unassembled WGS sequence"/>
</dbReference>
<protein>
    <submittedName>
        <fullName evidence="4">Lysophospholipase L1</fullName>
    </submittedName>
</protein>
<dbReference type="STRING" id="634436.SAMN05216361_0835"/>
<evidence type="ECO:0000313" key="5">
    <source>
        <dbReference type="Proteomes" id="UP000184520"/>
    </source>
</evidence>
<organism evidence="4 5">
    <name type="scientific">Marisediminitalea aggregata</name>
    <dbReference type="NCBI Taxonomy" id="634436"/>
    <lineage>
        <taxon>Bacteria</taxon>
        <taxon>Pseudomonadati</taxon>
        <taxon>Pseudomonadota</taxon>
        <taxon>Gammaproteobacteria</taxon>
        <taxon>Alteromonadales</taxon>
        <taxon>Alteromonadaceae</taxon>
        <taxon>Marisediminitalea</taxon>
    </lineage>
</organism>
<dbReference type="InterPro" id="IPR037459">
    <property type="entry name" value="RhgT-like"/>
</dbReference>
<keyword evidence="2" id="KW-0378">Hydrolase</keyword>
<dbReference type="InterPro" id="IPR036514">
    <property type="entry name" value="SGNH_hydro_sf"/>
</dbReference>
<evidence type="ECO:0000256" key="2">
    <source>
        <dbReference type="ARBA" id="ARBA00022801"/>
    </source>
</evidence>
<evidence type="ECO:0000313" key="4">
    <source>
        <dbReference type="EMBL" id="SHF90698.1"/>
    </source>
</evidence>
<dbReference type="PANTHER" id="PTHR43695:SF1">
    <property type="entry name" value="RHAMNOGALACTURONAN ACETYLESTERASE"/>
    <property type="match status" value="1"/>
</dbReference>
<dbReference type="Pfam" id="PF13472">
    <property type="entry name" value="Lipase_GDSL_2"/>
    <property type="match status" value="1"/>
</dbReference>
<dbReference type="SUPFAM" id="SSF52266">
    <property type="entry name" value="SGNH hydrolase"/>
    <property type="match status" value="1"/>
</dbReference>
<comment type="similarity">
    <text evidence="1">Belongs to the 'GDSL' lipolytic enzyme family.</text>
</comment>
<reference evidence="5" key="1">
    <citation type="submission" date="2016-11" db="EMBL/GenBank/DDBJ databases">
        <authorList>
            <person name="Varghese N."/>
            <person name="Submissions S."/>
        </authorList>
    </citation>
    <scope>NUCLEOTIDE SEQUENCE [LARGE SCALE GENOMIC DNA]</scope>
    <source>
        <strain evidence="5">CGMCC 1.8995</strain>
    </source>
</reference>
<proteinExistence type="inferred from homology"/>
<keyword evidence="5" id="KW-1185">Reference proteome</keyword>
<dbReference type="InterPro" id="IPR013830">
    <property type="entry name" value="SGNH_hydro"/>
</dbReference>
<gene>
    <name evidence="4" type="ORF">SAMN05216361_0835</name>
</gene>
<sequence length="333" mass="36750">MNYNAAELKAMCLPASGDTPLACHFPESGTDNAPLHYAFKITHSNVNDLSVYAESRRLMFDSELSGAAVNSGSQVLSFTVNTRQPDGQPIQHDTYEGLPGATLWLPNGLDGIENIEVTPVTPIQQVFVIGDSTVCDQNPQWDKPAMNRFSGWGQVLPAYFNDTVSIVNYADSGEGTEAFNTLDGELLKPIANQLTRNDVVLIQLGHNDKKTPQNVYEQRLEDLIHFIRSRDAQPILISPMIRNHGIALEKQHQWPQLDIPAALAGIAKRENVPYIDLLTLSNRWAAPLGQAKAQAYFVSKDRTHTNEAGARVFADLIIDAIKQQDLPLAQALR</sequence>
<dbReference type="RefSeq" id="WP_175555761.1">
    <property type="nucleotide sequence ID" value="NZ_FQWD01000001.1"/>
</dbReference>
<dbReference type="Gene3D" id="3.40.50.1110">
    <property type="entry name" value="SGNH hydrolase"/>
    <property type="match status" value="1"/>
</dbReference>
<dbReference type="EMBL" id="FQWD01000001">
    <property type="protein sequence ID" value="SHF90698.1"/>
    <property type="molecule type" value="Genomic_DNA"/>
</dbReference>
<dbReference type="GO" id="GO:0016788">
    <property type="term" value="F:hydrolase activity, acting on ester bonds"/>
    <property type="evidence" value="ECO:0007669"/>
    <property type="project" value="UniProtKB-ARBA"/>
</dbReference>
<feature type="domain" description="SGNH hydrolase-type esterase" evidence="3">
    <location>
        <begin position="128"/>
        <end position="311"/>
    </location>
</feature>
<dbReference type="PANTHER" id="PTHR43695">
    <property type="entry name" value="PUTATIVE (AFU_ORTHOLOGUE AFUA_2G17250)-RELATED"/>
    <property type="match status" value="1"/>
</dbReference>
<evidence type="ECO:0000256" key="1">
    <source>
        <dbReference type="ARBA" id="ARBA00008668"/>
    </source>
</evidence>
<accession>A0A1M5FGU3</accession>
<name>A0A1M5FGU3_9ALTE</name>
<evidence type="ECO:0000259" key="3">
    <source>
        <dbReference type="Pfam" id="PF13472"/>
    </source>
</evidence>